<evidence type="ECO:0000313" key="2">
    <source>
        <dbReference type="Proteomes" id="UP000623678"/>
    </source>
</evidence>
<dbReference type="RefSeq" id="WP_262395112.1">
    <property type="nucleotide sequence ID" value="NZ_JACRTD010000004.1"/>
</dbReference>
<accession>A0A926II54</accession>
<sequence length="156" mass="17108">MDNFTQLKKEITSYLKAAIPLDGLCIVEEFPQRYKQFPLKDSYIAVGIGAVQLPGASGEFSCPAGLINITLRFDILCPQSQGELSCHHLFDRVCESFFFRENNFGVQSIECSETSFDASLSSLRLTATAKLTGRMTAALQEAQTSLSDIVIVTKGV</sequence>
<evidence type="ECO:0000313" key="1">
    <source>
        <dbReference type="EMBL" id="MBC8585328.1"/>
    </source>
</evidence>
<protein>
    <submittedName>
        <fullName evidence="1">Uncharacterized protein</fullName>
    </submittedName>
</protein>
<keyword evidence="2" id="KW-1185">Reference proteome</keyword>
<proteinExistence type="predicted"/>
<gene>
    <name evidence="1" type="ORF">H8705_07000</name>
</gene>
<dbReference type="AlphaFoldDB" id="A0A926II54"/>
<dbReference type="EMBL" id="JACRTD010000004">
    <property type="protein sequence ID" value="MBC8585328.1"/>
    <property type="molecule type" value="Genomic_DNA"/>
</dbReference>
<comment type="caution">
    <text evidence="1">The sequence shown here is derived from an EMBL/GenBank/DDBJ whole genome shotgun (WGS) entry which is preliminary data.</text>
</comment>
<organism evidence="1 2">
    <name type="scientific">Youxingia wuxianensis</name>
    <dbReference type="NCBI Taxonomy" id="2763678"/>
    <lineage>
        <taxon>Bacteria</taxon>
        <taxon>Bacillati</taxon>
        <taxon>Bacillota</taxon>
        <taxon>Clostridia</taxon>
        <taxon>Eubacteriales</taxon>
        <taxon>Oscillospiraceae</taxon>
        <taxon>Youxingia</taxon>
    </lineage>
</organism>
<dbReference type="Proteomes" id="UP000623678">
    <property type="component" value="Unassembled WGS sequence"/>
</dbReference>
<name>A0A926II54_9FIRM</name>
<reference evidence="1" key="1">
    <citation type="submission" date="2020-08" db="EMBL/GenBank/DDBJ databases">
        <title>Genome public.</title>
        <authorList>
            <person name="Liu C."/>
            <person name="Sun Q."/>
        </authorList>
    </citation>
    <scope>NUCLEOTIDE SEQUENCE</scope>
    <source>
        <strain evidence="1">NSJ-64</strain>
    </source>
</reference>